<organism evidence="1 2">
    <name type="scientific">Undibacterium hunanense</name>
    <dbReference type="NCBI Taxonomy" id="2762292"/>
    <lineage>
        <taxon>Bacteria</taxon>
        <taxon>Pseudomonadati</taxon>
        <taxon>Pseudomonadota</taxon>
        <taxon>Betaproteobacteria</taxon>
        <taxon>Burkholderiales</taxon>
        <taxon>Oxalobacteraceae</taxon>
        <taxon>Undibacterium</taxon>
    </lineage>
</organism>
<dbReference type="RefSeq" id="WP_186949089.1">
    <property type="nucleotide sequence ID" value="NZ_JACOGF010000011.1"/>
</dbReference>
<protein>
    <recommendedName>
        <fullName evidence="3">Lipoprotein</fullName>
    </recommendedName>
</protein>
<evidence type="ECO:0008006" key="3">
    <source>
        <dbReference type="Google" id="ProtNLM"/>
    </source>
</evidence>
<sequence length="200" mass="22280">MSIWKKILPLAIVPVVLLSGCATKKIASFTFPEMGTIAKKGVGEELLVQGTGQLVPSLVISQDEMIGTYTLRKGEYPFEAENATRIKFLKDGKDIFLYKAENKICLSKEQCADIKYSLNNRVAQKSQNAFQQTLLYNGKIGNRITLGYREFSNNIARPAFSNEVTYDLDESSILGYKGARLEIVKATNTEITYKVLSGFD</sequence>
<name>A0ABR6ZVE2_9BURK</name>
<reference evidence="1 2" key="1">
    <citation type="submission" date="2020-08" db="EMBL/GenBank/DDBJ databases">
        <title>Novel species isolated from subtropical streams in China.</title>
        <authorList>
            <person name="Lu H."/>
        </authorList>
    </citation>
    <scope>NUCLEOTIDE SEQUENCE [LARGE SCALE GENOMIC DNA]</scope>
    <source>
        <strain evidence="1 2">CY18W</strain>
    </source>
</reference>
<gene>
    <name evidence="1" type="ORF">H8L32_20400</name>
</gene>
<evidence type="ECO:0000313" key="1">
    <source>
        <dbReference type="EMBL" id="MBC3919842.1"/>
    </source>
</evidence>
<dbReference type="Proteomes" id="UP000650424">
    <property type="component" value="Unassembled WGS sequence"/>
</dbReference>
<accession>A0ABR6ZVE2</accession>
<proteinExistence type="predicted"/>
<dbReference type="EMBL" id="JACOGF010000011">
    <property type="protein sequence ID" value="MBC3919842.1"/>
    <property type="molecule type" value="Genomic_DNA"/>
</dbReference>
<keyword evidence="2" id="KW-1185">Reference proteome</keyword>
<evidence type="ECO:0000313" key="2">
    <source>
        <dbReference type="Proteomes" id="UP000650424"/>
    </source>
</evidence>
<dbReference type="PROSITE" id="PS51257">
    <property type="entry name" value="PROKAR_LIPOPROTEIN"/>
    <property type="match status" value="1"/>
</dbReference>
<comment type="caution">
    <text evidence="1">The sequence shown here is derived from an EMBL/GenBank/DDBJ whole genome shotgun (WGS) entry which is preliminary data.</text>
</comment>